<evidence type="ECO:0000256" key="1">
    <source>
        <dbReference type="ARBA" id="ARBA00022729"/>
    </source>
</evidence>
<organism evidence="5 6">
    <name type="scientific">Actinorhabdospora filicis</name>
    <dbReference type="NCBI Taxonomy" id="1785913"/>
    <lineage>
        <taxon>Bacteria</taxon>
        <taxon>Bacillati</taxon>
        <taxon>Actinomycetota</taxon>
        <taxon>Actinomycetes</taxon>
        <taxon>Micromonosporales</taxon>
        <taxon>Micromonosporaceae</taxon>
        <taxon>Actinorhabdospora</taxon>
    </lineage>
</organism>
<dbReference type="SUPFAM" id="SSF49899">
    <property type="entry name" value="Concanavalin A-like lectins/glucanases"/>
    <property type="match status" value="2"/>
</dbReference>
<dbReference type="Gene3D" id="2.60.120.200">
    <property type="match status" value="2"/>
</dbReference>
<evidence type="ECO:0000313" key="6">
    <source>
        <dbReference type="Proteomes" id="UP001165079"/>
    </source>
</evidence>
<evidence type="ECO:0000256" key="2">
    <source>
        <dbReference type="ARBA" id="ARBA00023157"/>
    </source>
</evidence>
<gene>
    <name evidence="5" type="ORF">Afil01_31020</name>
</gene>
<keyword evidence="2" id="KW-1015">Disulfide bond</keyword>
<dbReference type="SUPFAM" id="SSF69318">
    <property type="entry name" value="Integrin alpha N-terminal domain"/>
    <property type="match status" value="1"/>
</dbReference>
<protein>
    <recommendedName>
        <fullName evidence="4">LamG-like jellyroll fold domain-containing protein</fullName>
    </recommendedName>
</protein>
<dbReference type="Pfam" id="PF13385">
    <property type="entry name" value="Laminin_G_3"/>
    <property type="match status" value="2"/>
</dbReference>
<reference evidence="5" key="1">
    <citation type="submission" date="2023-03" db="EMBL/GenBank/DDBJ databases">
        <title>Actinorhabdospora filicis NBRC 111898.</title>
        <authorList>
            <person name="Ichikawa N."/>
            <person name="Sato H."/>
            <person name="Tonouchi N."/>
        </authorList>
    </citation>
    <scope>NUCLEOTIDE SEQUENCE</scope>
    <source>
        <strain evidence="5">NBRC 111898</strain>
    </source>
</reference>
<dbReference type="GO" id="GO:0006955">
    <property type="term" value="P:immune response"/>
    <property type="evidence" value="ECO:0007669"/>
    <property type="project" value="InterPro"/>
</dbReference>
<sequence length="1461" mass="154190">MWTEGDAVAAAVKCGKRVEALSQRTETSVVYANPSGTLTLEQALKPERVRNADGSWSPIDTDLEKNADGSFSPASATVGMRFSGGGNTVIGSIDEGGKSLDLGWTAPLPTPVVDGASLTYPEVLPGVDLRIDVESAGFKHLLVVKTPEAARNPALARVDFPVRGHELAVVRDETGAVGAVDSSGTTVFGGHVPYMWDSAVPGEASKASTNGLRSAAPQPSTKTAPIGVEIADGNVTVIPDQKVLTGAGTVFPVMIDPPWSSSRLHYTTLASHQSAPFYDQPLAASDNADKGEIKVGNSGEGFKVRQIFNMNLSTVRSKKVLKAIFSITHTWTWTWCSSNSPIEIWQTNDFTSKSVWGNSPNTDGWLSKLGSSKQARAVGKECGIDPLEFDVTSKVASVAGGGADHINLGLRATDESTPDGWRRFKLDPKIYIEYNTPPVVPTNLQLRAGAGNMVPCTASEVWVNTRTPSFSAVVSDPDDNTLTAGLAWTTPGGAVTPSQTLTATATSGRSAEATVPSGTPLTAGDGNIGGHYELLANAKDKYSTSAWSPRCKFGVDVTAPGTPGGVSSSDYPADTTPRYGVGYTGSFSIAAPTDRPEDVATYLVTVNQTDPGAGYVVNASGTSAATPFAATPTQEDANVIRVWARDRAGNLSDSNPSTPIPDPLTYTFKVGVGADPIGEWNFDTRGPAGEIPDSMPGEPKHPLTPNGAPIQVSGRLVYDYAGGFNGNGGYRTAAPVLDTSKSFTVSAWARLANPNTNATILSQAGQAVPAFYLNYNKANNRWWFTTTASDVASPTWYDTKSLKEPRIGAWTHLAGVYDAGNKTISLYVDGELQMTTSRPTAFNATGPLAVGQAYAVKDGTSWSYMNGDIDTVKVWDRALRGDQIKAKALEPTQQARWGLDEDGRNTAKSAADPLALGTGMSIPDKALETTGAGCATTNSPVLWTNSSFSVAAWVRLSDKSDYRNVITQTGQNRPGFYIQYNKTVDRWRFTMATSDTQATSFLSIDSKEPAKLNTWTHLTATFNAGSGEMRLYVNGADSGVPVVDGKPLANTAPWHAPGPLKVGCASTLLEKVDYQKFVGAIDDVHVYAGVLAATGTSSVISTMMATRHNLDWDVTPTVRRDLTLGYTTDGGGMSLLTGQRPTNGTAWDINTGWTSPDGSYLSDNTIVAAGDFTGDGTADAAISKALGDGTTELRLLTRDNGPLTDAGTPVVIQSEWNPATTRLVAANIDGSGPAELLVVRDAGNCQTEVGVYPSNGTGFDTPLLDPRVAPVCFNEVQTTVGDLDADRASDLIMLHRTATGVELLSWRGSSSYAVDLPVTLWASPSWTFGATRLVGVSDVTGDKRDDVVVMRDLGGNNFTFEVLNGIPVQTPEGIVGGLAAPVKWWDSPASAAMNLSTGKQLLLDVDLDGDADLAMLWPKPGGGTQLLYLTASGAKFTGGPSWIQLYDSGTKPLDITRLTVA</sequence>
<accession>A0A9W6SJP9</accession>
<dbReference type="PANTHER" id="PTHR46943:SF1">
    <property type="entry name" value="PENTRAXIN-RELATED PROTEIN PTX3"/>
    <property type="match status" value="1"/>
</dbReference>
<dbReference type="InterPro" id="IPR006558">
    <property type="entry name" value="LamG-like"/>
</dbReference>
<comment type="caution">
    <text evidence="5">The sequence shown here is derived from an EMBL/GenBank/DDBJ whole genome shotgun (WGS) entry which is preliminary data.</text>
</comment>
<feature type="compositionally biased region" description="Polar residues" evidence="3">
    <location>
        <begin position="206"/>
        <end position="223"/>
    </location>
</feature>
<feature type="domain" description="LamG-like jellyroll fold" evidence="4">
    <location>
        <begin position="741"/>
        <end position="882"/>
    </location>
</feature>
<dbReference type="Proteomes" id="UP001165079">
    <property type="component" value="Unassembled WGS sequence"/>
</dbReference>
<evidence type="ECO:0000313" key="5">
    <source>
        <dbReference type="EMBL" id="GLZ78295.1"/>
    </source>
</evidence>
<feature type="region of interest" description="Disordered" evidence="3">
    <location>
        <begin position="203"/>
        <end position="224"/>
    </location>
</feature>
<dbReference type="Gene3D" id="2.40.128.340">
    <property type="match status" value="1"/>
</dbReference>
<keyword evidence="1" id="KW-0732">Signal</keyword>
<dbReference type="EMBL" id="BSTX01000002">
    <property type="protein sequence ID" value="GLZ78295.1"/>
    <property type="molecule type" value="Genomic_DNA"/>
</dbReference>
<dbReference type="InterPro" id="IPR028994">
    <property type="entry name" value="Integrin_alpha_N"/>
</dbReference>
<feature type="domain" description="LamG-like jellyroll fold" evidence="4">
    <location>
        <begin position="946"/>
        <end position="1094"/>
    </location>
</feature>
<evidence type="ECO:0000259" key="4">
    <source>
        <dbReference type="SMART" id="SM00560"/>
    </source>
</evidence>
<evidence type="ECO:0000256" key="3">
    <source>
        <dbReference type="SAM" id="MobiDB-lite"/>
    </source>
</evidence>
<dbReference type="InterPro" id="IPR042837">
    <property type="entry name" value="PTX3"/>
</dbReference>
<proteinExistence type="predicted"/>
<dbReference type="RefSeq" id="WP_285663454.1">
    <property type="nucleotide sequence ID" value="NZ_BSTX01000002.1"/>
</dbReference>
<dbReference type="PANTHER" id="PTHR46943">
    <property type="entry name" value="PENTRAXIN-RELATED PROTEIN PTX3"/>
    <property type="match status" value="1"/>
</dbReference>
<name>A0A9W6SJP9_9ACTN</name>
<dbReference type="InterPro" id="IPR013320">
    <property type="entry name" value="ConA-like_dom_sf"/>
</dbReference>
<dbReference type="SMART" id="SM00560">
    <property type="entry name" value="LamGL"/>
    <property type="match status" value="2"/>
</dbReference>
<keyword evidence="6" id="KW-1185">Reference proteome</keyword>